<dbReference type="OrthoDB" id="9812495at2"/>
<organism evidence="3 4">
    <name type="scientific">Clostridium beijerinckii</name>
    <name type="common">Clostridium MP</name>
    <dbReference type="NCBI Taxonomy" id="1520"/>
    <lineage>
        <taxon>Bacteria</taxon>
        <taxon>Bacillati</taxon>
        <taxon>Bacillota</taxon>
        <taxon>Clostridia</taxon>
        <taxon>Eubacteriales</taxon>
        <taxon>Clostridiaceae</taxon>
        <taxon>Clostridium</taxon>
    </lineage>
</organism>
<dbReference type="STRING" id="1520.LF65_04311"/>
<accession>A0A0B5QIS3</accession>
<feature type="domain" description="HTH cro/C1-type" evidence="2">
    <location>
        <begin position="10"/>
        <end position="64"/>
    </location>
</feature>
<evidence type="ECO:0000256" key="1">
    <source>
        <dbReference type="ARBA" id="ARBA00023125"/>
    </source>
</evidence>
<dbReference type="KEGG" id="cbei:LF65_04311"/>
<evidence type="ECO:0000313" key="3">
    <source>
        <dbReference type="EMBL" id="AJH00851.1"/>
    </source>
</evidence>
<reference evidence="4" key="1">
    <citation type="submission" date="2014-12" db="EMBL/GenBank/DDBJ databases">
        <title>Genome sequence of Clostridium beijerinckii strain 59B.</title>
        <authorList>
            <person name="Little G.T."/>
            <person name="Minton N.P."/>
        </authorList>
    </citation>
    <scope>NUCLEOTIDE SEQUENCE [LARGE SCALE GENOMIC DNA]</scope>
    <source>
        <strain evidence="4">59B</strain>
    </source>
</reference>
<keyword evidence="1 3" id="KW-0238">DNA-binding</keyword>
<name>A0A0B5QIS3_CLOBE</name>
<dbReference type="AlphaFoldDB" id="A0A0B5QIS3"/>
<dbReference type="Pfam" id="PF01381">
    <property type="entry name" value="HTH_3"/>
    <property type="match status" value="1"/>
</dbReference>
<gene>
    <name evidence="3" type="ORF">LF65_04311</name>
</gene>
<dbReference type="RefSeq" id="WP_041898823.1">
    <property type="nucleotide sequence ID" value="NZ_CP010086.2"/>
</dbReference>
<dbReference type="SMART" id="SM00530">
    <property type="entry name" value="HTH_XRE"/>
    <property type="match status" value="1"/>
</dbReference>
<protein>
    <submittedName>
        <fullName evidence="3">DNA-binding protein</fullName>
    </submittedName>
</protein>
<dbReference type="Proteomes" id="UP000031866">
    <property type="component" value="Chromosome"/>
</dbReference>
<dbReference type="PANTHER" id="PTHR46558:SF11">
    <property type="entry name" value="HTH-TYPE TRANSCRIPTIONAL REGULATOR XRE"/>
    <property type="match status" value="1"/>
</dbReference>
<dbReference type="InterPro" id="IPR001387">
    <property type="entry name" value="Cro/C1-type_HTH"/>
</dbReference>
<sequence length="371" mass="42731">MKKLNIGECIVYKRKAKGVTQEQLADYIGVSKASVSKWESGLSYPDILLLPELATYFNISVDELLGYSPQLTKEDIKRIYKELSNEFAIKPFDEVINKCEKLIKKYYSCFPFLLSMAQLLINYSILAKTEDIKKEIFQKCILLSKRIKEESDNITEIKSSNTMEAFAQMSLGNSEEVIRLLDNKLIPYSGEDVILINAYKMQGEMDKANEVNQILVFNNVINMLTLLNNYLSINIMEPVLFEKIYSQGIQIIESFNLNEILTNDVLGIHIVAAQGYLMHKEKEKAICAIEQYVNTVCKIKFPLKFKGNEYFTKVDKWIEDNSYIGTSTPVDEITIKKNFVAAITENPAFVSLREEEEYKFIVKKLKRKLEE</sequence>
<dbReference type="SUPFAM" id="SSF47413">
    <property type="entry name" value="lambda repressor-like DNA-binding domains"/>
    <property type="match status" value="1"/>
</dbReference>
<evidence type="ECO:0000313" key="4">
    <source>
        <dbReference type="Proteomes" id="UP000031866"/>
    </source>
</evidence>
<dbReference type="EMBL" id="CP010086">
    <property type="protein sequence ID" value="AJH00851.1"/>
    <property type="molecule type" value="Genomic_DNA"/>
</dbReference>
<dbReference type="InterPro" id="IPR010982">
    <property type="entry name" value="Lambda_DNA-bd_dom_sf"/>
</dbReference>
<dbReference type="CDD" id="cd00093">
    <property type="entry name" value="HTH_XRE"/>
    <property type="match status" value="1"/>
</dbReference>
<dbReference type="GO" id="GO:0003677">
    <property type="term" value="F:DNA binding"/>
    <property type="evidence" value="ECO:0007669"/>
    <property type="project" value="UniProtKB-KW"/>
</dbReference>
<dbReference type="Gene3D" id="1.10.260.40">
    <property type="entry name" value="lambda repressor-like DNA-binding domains"/>
    <property type="match status" value="1"/>
</dbReference>
<proteinExistence type="predicted"/>
<dbReference type="PROSITE" id="PS50943">
    <property type="entry name" value="HTH_CROC1"/>
    <property type="match status" value="1"/>
</dbReference>
<dbReference type="PANTHER" id="PTHR46558">
    <property type="entry name" value="TRACRIPTIONAL REGULATORY PROTEIN-RELATED-RELATED"/>
    <property type="match status" value="1"/>
</dbReference>
<evidence type="ECO:0000259" key="2">
    <source>
        <dbReference type="PROSITE" id="PS50943"/>
    </source>
</evidence>